<dbReference type="OrthoDB" id="4089664at2759"/>
<gene>
    <name evidence="2" type="ORF">HPP92_001134</name>
</gene>
<dbReference type="Proteomes" id="UP000636800">
    <property type="component" value="Chromosome 1"/>
</dbReference>
<dbReference type="PANTHER" id="PTHR36792">
    <property type="entry name" value="EXPRESSED PROTEIN"/>
    <property type="match status" value="1"/>
</dbReference>
<dbReference type="Gene3D" id="1.25.40.10">
    <property type="entry name" value="Tetratricopeptide repeat domain"/>
    <property type="match status" value="1"/>
</dbReference>
<dbReference type="PANTHER" id="PTHR36792:SF5">
    <property type="entry name" value="SEL1 REPEAT PROTEIN"/>
    <property type="match status" value="1"/>
</dbReference>
<proteinExistence type="predicted"/>
<dbReference type="EMBL" id="JADCNL010000001">
    <property type="protein sequence ID" value="KAG0496443.1"/>
    <property type="molecule type" value="Genomic_DNA"/>
</dbReference>
<dbReference type="SMART" id="SM00671">
    <property type="entry name" value="SEL1"/>
    <property type="match status" value="1"/>
</dbReference>
<comment type="caution">
    <text evidence="2">The sequence shown here is derived from an EMBL/GenBank/DDBJ whole genome shotgun (WGS) entry which is preliminary data.</text>
</comment>
<keyword evidence="3" id="KW-1185">Reference proteome</keyword>
<dbReference type="InterPro" id="IPR006597">
    <property type="entry name" value="Sel1-like"/>
</dbReference>
<accession>A0A835S2T6</accession>
<sequence length="103" mass="11644">MEDPLAAASRREGRLPLSDVVVDCVQRWFQDTLEAAKSGDSAMQVLVGQMYQRGYGVPRNEQKAHAWFSKVARNRSSVWRVSKKHPGYNASDSDSDEMKIEND</sequence>
<dbReference type="InterPro" id="IPR011990">
    <property type="entry name" value="TPR-like_helical_dom_sf"/>
</dbReference>
<evidence type="ECO:0000313" key="3">
    <source>
        <dbReference type="Proteomes" id="UP000636800"/>
    </source>
</evidence>
<organism evidence="2 3">
    <name type="scientific">Vanilla planifolia</name>
    <name type="common">Vanilla</name>
    <dbReference type="NCBI Taxonomy" id="51239"/>
    <lineage>
        <taxon>Eukaryota</taxon>
        <taxon>Viridiplantae</taxon>
        <taxon>Streptophyta</taxon>
        <taxon>Embryophyta</taxon>
        <taxon>Tracheophyta</taxon>
        <taxon>Spermatophyta</taxon>
        <taxon>Magnoliopsida</taxon>
        <taxon>Liliopsida</taxon>
        <taxon>Asparagales</taxon>
        <taxon>Orchidaceae</taxon>
        <taxon>Vanilloideae</taxon>
        <taxon>Vanilleae</taxon>
        <taxon>Vanilla</taxon>
    </lineage>
</organism>
<dbReference type="AlphaFoldDB" id="A0A835S2T6"/>
<feature type="region of interest" description="Disordered" evidence="1">
    <location>
        <begin position="84"/>
        <end position="103"/>
    </location>
</feature>
<evidence type="ECO:0000256" key="1">
    <source>
        <dbReference type="SAM" id="MobiDB-lite"/>
    </source>
</evidence>
<name>A0A835S2T6_VANPL</name>
<reference evidence="2 3" key="1">
    <citation type="journal article" date="2020" name="Nat. Food">
        <title>A phased Vanilla planifolia genome enables genetic improvement of flavour and production.</title>
        <authorList>
            <person name="Hasing T."/>
            <person name="Tang H."/>
            <person name="Brym M."/>
            <person name="Khazi F."/>
            <person name="Huang T."/>
            <person name="Chambers A.H."/>
        </authorList>
    </citation>
    <scope>NUCLEOTIDE SEQUENCE [LARGE SCALE GENOMIC DNA]</scope>
    <source>
        <tissue evidence="2">Leaf</tissue>
    </source>
</reference>
<evidence type="ECO:0000313" key="2">
    <source>
        <dbReference type="EMBL" id="KAG0496443.1"/>
    </source>
</evidence>
<dbReference type="SUPFAM" id="SSF81901">
    <property type="entry name" value="HCP-like"/>
    <property type="match status" value="1"/>
</dbReference>
<protein>
    <submittedName>
        <fullName evidence="2">Uncharacterized protein</fullName>
    </submittedName>
</protein>